<dbReference type="AlphaFoldDB" id="H3KC91"/>
<dbReference type="EMBL" id="AFBQ01000038">
    <property type="protein sequence ID" value="EHY32268.1"/>
    <property type="molecule type" value="Genomic_DNA"/>
</dbReference>
<accession>H3KC91</accession>
<dbReference type="HOGENOM" id="CLU_3030769_0_0_4"/>
<reference evidence="1 2" key="1">
    <citation type="submission" date="2011-11" db="EMBL/GenBank/DDBJ databases">
        <authorList>
            <person name="Weinstock G."/>
            <person name="Sodergren E."/>
            <person name="Clifton S."/>
            <person name="Fulton L."/>
            <person name="Fulton B."/>
            <person name="Courtney L."/>
            <person name="Fronick C."/>
            <person name="Harrison M."/>
            <person name="Strong C."/>
            <person name="Farmer C."/>
            <person name="Delahaunty K."/>
            <person name="Markovic C."/>
            <person name="Hall O."/>
            <person name="Minx P."/>
            <person name="Tomlinson C."/>
            <person name="Mitreva M."/>
            <person name="Hou S."/>
            <person name="Chen J."/>
            <person name="Wollam A."/>
            <person name="Pepin K.H."/>
            <person name="Johnson M."/>
            <person name="Bhonagiri V."/>
            <person name="Zhang X."/>
            <person name="Suruliraj S."/>
            <person name="Warren W."/>
            <person name="Chinwalla A."/>
            <person name="Mardis E.R."/>
            <person name="Wilson R.K."/>
        </authorList>
    </citation>
    <scope>NUCLEOTIDE SEQUENCE [LARGE SCALE GENOMIC DNA]</scope>
    <source>
        <strain evidence="1 2">YIT 11816</strain>
    </source>
</reference>
<name>H3KC91_9BURK</name>
<dbReference type="Proteomes" id="UP000004956">
    <property type="component" value="Unassembled WGS sequence"/>
</dbReference>
<sequence>MERKADESVFALIFKAHHTTEERGGTRGLRSVDSCFGITLLRLSPRNRHPAPHRR</sequence>
<organism evidence="1 2">
    <name type="scientific">Sutterella parvirubra YIT 11816</name>
    <dbReference type="NCBI Taxonomy" id="762967"/>
    <lineage>
        <taxon>Bacteria</taxon>
        <taxon>Pseudomonadati</taxon>
        <taxon>Pseudomonadota</taxon>
        <taxon>Betaproteobacteria</taxon>
        <taxon>Burkholderiales</taxon>
        <taxon>Sutterellaceae</taxon>
        <taxon>Sutterella</taxon>
    </lineage>
</organism>
<keyword evidence="2" id="KW-1185">Reference proteome</keyword>
<evidence type="ECO:0000313" key="2">
    <source>
        <dbReference type="Proteomes" id="UP000004956"/>
    </source>
</evidence>
<protein>
    <submittedName>
        <fullName evidence="1">Uncharacterized protein</fullName>
    </submittedName>
</protein>
<evidence type="ECO:0000313" key="1">
    <source>
        <dbReference type="EMBL" id="EHY32268.1"/>
    </source>
</evidence>
<dbReference type="STRING" id="762967.HMPREF9440_00341"/>
<proteinExistence type="predicted"/>
<comment type="caution">
    <text evidence="1">The sequence shown here is derived from an EMBL/GenBank/DDBJ whole genome shotgun (WGS) entry which is preliminary data.</text>
</comment>
<gene>
    <name evidence="1" type="ORF">HMPREF9440_00341</name>
</gene>